<dbReference type="RefSeq" id="WP_136854743.1">
    <property type="nucleotide sequence ID" value="NZ_SUNH01000001.1"/>
</dbReference>
<dbReference type="InterPro" id="IPR012000">
    <property type="entry name" value="Thiamin_PyroP_enz_cen_dom"/>
</dbReference>
<feature type="domain" description="Thiamine pyrophosphate enzyme central" evidence="5">
    <location>
        <begin position="187"/>
        <end position="325"/>
    </location>
</feature>
<name>A0A4U0R0A8_9RHOB</name>
<dbReference type="InterPro" id="IPR012001">
    <property type="entry name" value="Thiamin_PyroP_enz_TPP-bd_dom"/>
</dbReference>
<dbReference type="CDD" id="cd07035">
    <property type="entry name" value="TPP_PYR_POX_like"/>
    <property type="match status" value="1"/>
</dbReference>
<evidence type="ECO:0000256" key="3">
    <source>
        <dbReference type="ARBA" id="ARBA00023052"/>
    </source>
</evidence>
<feature type="domain" description="Thiamine pyrophosphate enzyme N-terminal TPP-binding" evidence="7">
    <location>
        <begin position="3"/>
        <end position="117"/>
    </location>
</feature>
<dbReference type="InterPro" id="IPR011766">
    <property type="entry name" value="TPP_enzyme_TPP-bd"/>
</dbReference>
<dbReference type="InterPro" id="IPR029061">
    <property type="entry name" value="THDP-binding"/>
</dbReference>
<dbReference type="Pfam" id="PF02775">
    <property type="entry name" value="TPP_enzyme_C"/>
    <property type="match status" value="1"/>
</dbReference>
<accession>A0A4U0R0A8</accession>
<dbReference type="PANTHER" id="PTHR18968:SF120">
    <property type="entry name" value="ACETOLACTATE SYNTHASE LARGE SUBUNIT"/>
    <property type="match status" value="1"/>
</dbReference>
<dbReference type="SUPFAM" id="SSF52518">
    <property type="entry name" value="Thiamin diphosphate-binding fold (THDP-binding)"/>
    <property type="match status" value="2"/>
</dbReference>
<protein>
    <submittedName>
        <fullName evidence="8">Thiamine pyrophosphate-binding protein</fullName>
    </submittedName>
</protein>
<dbReference type="GO" id="GO:0009097">
    <property type="term" value="P:isoleucine biosynthetic process"/>
    <property type="evidence" value="ECO:0007669"/>
    <property type="project" value="TreeGrafter"/>
</dbReference>
<evidence type="ECO:0000259" key="5">
    <source>
        <dbReference type="Pfam" id="PF00205"/>
    </source>
</evidence>
<evidence type="ECO:0000259" key="6">
    <source>
        <dbReference type="Pfam" id="PF02775"/>
    </source>
</evidence>
<dbReference type="GO" id="GO:0005948">
    <property type="term" value="C:acetolactate synthase complex"/>
    <property type="evidence" value="ECO:0007669"/>
    <property type="project" value="TreeGrafter"/>
</dbReference>
<reference evidence="8 9" key="1">
    <citation type="submission" date="2019-04" db="EMBL/GenBank/DDBJ databases">
        <authorList>
            <person name="Li J."/>
        </authorList>
    </citation>
    <scope>NUCLEOTIDE SEQUENCE [LARGE SCALE GENOMIC DNA]</scope>
    <source>
        <strain evidence="8 9">CCTCC AB2016182</strain>
    </source>
</reference>
<dbReference type="PANTHER" id="PTHR18968">
    <property type="entry name" value="THIAMINE PYROPHOSPHATE ENZYMES"/>
    <property type="match status" value="1"/>
</dbReference>
<dbReference type="FunFam" id="3.40.50.970:FF:000007">
    <property type="entry name" value="Acetolactate synthase"/>
    <property type="match status" value="1"/>
</dbReference>
<dbReference type="InterPro" id="IPR029035">
    <property type="entry name" value="DHS-like_NAD/FAD-binding_dom"/>
</dbReference>
<keyword evidence="2" id="KW-0808">Transferase</keyword>
<comment type="caution">
    <text evidence="8">The sequence shown here is derived from an EMBL/GenBank/DDBJ whole genome shotgun (WGS) entry which is preliminary data.</text>
</comment>
<dbReference type="Gene3D" id="3.40.50.1220">
    <property type="entry name" value="TPP-binding domain"/>
    <property type="match status" value="1"/>
</dbReference>
<dbReference type="AlphaFoldDB" id="A0A4U0R0A8"/>
<keyword evidence="3 4" id="KW-0786">Thiamine pyrophosphate</keyword>
<dbReference type="GO" id="GO:0050660">
    <property type="term" value="F:flavin adenine dinucleotide binding"/>
    <property type="evidence" value="ECO:0007669"/>
    <property type="project" value="TreeGrafter"/>
</dbReference>
<dbReference type="GO" id="GO:0000287">
    <property type="term" value="F:magnesium ion binding"/>
    <property type="evidence" value="ECO:0007669"/>
    <property type="project" value="InterPro"/>
</dbReference>
<proteinExistence type="inferred from homology"/>
<dbReference type="CDD" id="cd00568">
    <property type="entry name" value="TPP_enzymes"/>
    <property type="match status" value="1"/>
</dbReference>
<dbReference type="Pfam" id="PF00205">
    <property type="entry name" value="TPP_enzyme_M"/>
    <property type="match status" value="1"/>
</dbReference>
<dbReference type="GO" id="GO:0003984">
    <property type="term" value="F:acetolactate synthase activity"/>
    <property type="evidence" value="ECO:0007669"/>
    <property type="project" value="TreeGrafter"/>
</dbReference>
<dbReference type="InterPro" id="IPR045229">
    <property type="entry name" value="TPP_enz"/>
</dbReference>
<evidence type="ECO:0000313" key="9">
    <source>
        <dbReference type="Proteomes" id="UP000306223"/>
    </source>
</evidence>
<evidence type="ECO:0000259" key="7">
    <source>
        <dbReference type="Pfam" id="PF02776"/>
    </source>
</evidence>
<dbReference type="GO" id="GO:0030976">
    <property type="term" value="F:thiamine pyrophosphate binding"/>
    <property type="evidence" value="ECO:0007669"/>
    <property type="project" value="InterPro"/>
</dbReference>
<dbReference type="OrthoDB" id="4494979at2"/>
<evidence type="ECO:0000256" key="4">
    <source>
        <dbReference type="RuleBase" id="RU362132"/>
    </source>
</evidence>
<dbReference type="NCBIfam" id="NF006052">
    <property type="entry name" value="PRK08199.1"/>
    <property type="match status" value="1"/>
</dbReference>
<keyword evidence="9" id="KW-1185">Reference proteome</keyword>
<dbReference type="EMBL" id="SUNH01000001">
    <property type="protein sequence ID" value="TJZ87896.1"/>
    <property type="molecule type" value="Genomic_DNA"/>
</dbReference>
<dbReference type="GO" id="GO:0009099">
    <property type="term" value="P:L-valine biosynthetic process"/>
    <property type="evidence" value="ECO:0007669"/>
    <property type="project" value="TreeGrafter"/>
</dbReference>
<evidence type="ECO:0000256" key="2">
    <source>
        <dbReference type="ARBA" id="ARBA00022679"/>
    </source>
</evidence>
<comment type="similarity">
    <text evidence="1 4">Belongs to the TPP enzyme family.</text>
</comment>
<dbReference type="Pfam" id="PF02776">
    <property type="entry name" value="TPP_enzyme_N"/>
    <property type="match status" value="1"/>
</dbReference>
<dbReference type="SUPFAM" id="SSF52467">
    <property type="entry name" value="DHS-like NAD/FAD-binding domain"/>
    <property type="match status" value="1"/>
</dbReference>
<dbReference type="Gene3D" id="3.40.50.970">
    <property type="match status" value="2"/>
</dbReference>
<evidence type="ECO:0000313" key="8">
    <source>
        <dbReference type="EMBL" id="TJZ87896.1"/>
    </source>
</evidence>
<evidence type="ECO:0000256" key="1">
    <source>
        <dbReference type="ARBA" id="ARBA00007812"/>
    </source>
</evidence>
<dbReference type="PROSITE" id="PS00187">
    <property type="entry name" value="TPP_ENZYMES"/>
    <property type="match status" value="1"/>
</dbReference>
<dbReference type="InterPro" id="IPR000399">
    <property type="entry name" value="TPP-bd_CS"/>
</dbReference>
<feature type="domain" description="Thiamine pyrophosphate enzyme TPP-binding" evidence="6">
    <location>
        <begin position="381"/>
        <end position="526"/>
    </location>
</feature>
<organism evidence="8 9">
    <name type="scientific">Paracoccus hibiscisoli</name>
    <dbReference type="NCBI Taxonomy" id="2023261"/>
    <lineage>
        <taxon>Bacteria</taxon>
        <taxon>Pseudomonadati</taxon>
        <taxon>Pseudomonadota</taxon>
        <taxon>Alphaproteobacteria</taxon>
        <taxon>Rhodobacterales</taxon>
        <taxon>Paracoccaceae</taxon>
        <taxon>Paracoccus</taxon>
    </lineage>
</organism>
<dbReference type="Proteomes" id="UP000306223">
    <property type="component" value="Unassembled WGS sequence"/>
</dbReference>
<gene>
    <name evidence="8" type="ORF">FA740_00105</name>
</gene>
<sequence>MRHGGQILVQALRANGVTRVFSVPGESFLAALDGLVDSGIRNVVCRHEGGAAMMAEATGKLTGRPGVAFVTRGPGATNASAGVHVARQDSTPMILFVGQIARGDQDREAFQEVDYRAMFAPLAKWVAQIDATDRIAEYVARAFHVAMSGRPGPVVLALPEDMLSGHADIPDLAAATTPLSHVAPQSVQAVADALATAKRPLVVAGGSQWSQDAAEDLARFATAWDLPVAVPFRRQDRMDNTLPHYVGDLGVGMNPALGAALREADVILSLGSRLGDTLTGGYSAMDPVRPHARVIMVHPDPDQLGALWRADPGLVADPRRVVAALADLPAPTTRWSDWRARLRASYDDWQTPRPTPGALRLEQVVGWLAPNLPANAIVTNGAGNYASFLHRYYRWRCFGTQLAPTSGSMGYGLPAAIAASLTHPDRTVVCLAGDGCLQMTVNELSTAAQYGATPIVIVANNGRYGTIRMHQERHYPGRVSGTDLFNPDFAALARAYGGHGELVERDADFAPAFERARLSGRLSVIELRLNPEALTPGATLTQTRDAALAAQA</sequence>